<feature type="domain" description="Acyl-CoA oxidase/dehydrogenase middle" evidence="7">
    <location>
        <begin position="162"/>
        <end position="236"/>
    </location>
</feature>
<evidence type="ECO:0000256" key="4">
    <source>
        <dbReference type="ARBA" id="ARBA00022827"/>
    </source>
</evidence>
<dbReference type="EMBL" id="CP064795">
    <property type="protein sequence ID" value="QPG06144.1"/>
    <property type="molecule type" value="Genomic_DNA"/>
</dbReference>
<dbReference type="Pfam" id="PF02771">
    <property type="entry name" value="Acyl-CoA_dh_N"/>
    <property type="match status" value="1"/>
</dbReference>
<dbReference type="InterPro" id="IPR025878">
    <property type="entry name" value="Acyl-CoA_dh-like_C_dom"/>
</dbReference>
<comment type="similarity">
    <text evidence="2 5">Belongs to the acyl-CoA dehydrogenase family.</text>
</comment>
<evidence type="ECO:0000259" key="9">
    <source>
        <dbReference type="Pfam" id="PF12806"/>
    </source>
</evidence>
<dbReference type="Proteomes" id="UP000595095">
    <property type="component" value="Chromosome"/>
</dbReference>
<comment type="cofactor">
    <cofactor evidence="1 5">
        <name>FAD</name>
        <dbReference type="ChEBI" id="CHEBI:57692"/>
    </cofactor>
</comment>
<dbReference type="InterPro" id="IPR009100">
    <property type="entry name" value="AcylCoA_DH/oxidase_NM_dom_sf"/>
</dbReference>
<evidence type="ECO:0000259" key="8">
    <source>
        <dbReference type="Pfam" id="PF02771"/>
    </source>
</evidence>
<name>A0A7S9DY63_9ALTE</name>
<evidence type="ECO:0000256" key="1">
    <source>
        <dbReference type="ARBA" id="ARBA00001974"/>
    </source>
</evidence>
<dbReference type="KEGG" id="smaa:IT774_02685"/>
<dbReference type="SUPFAM" id="SSF47203">
    <property type="entry name" value="Acyl-CoA dehydrogenase C-terminal domain-like"/>
    <property type="match status" value="1"/>
</dbReference>
<dbReference type="InterPro" id="IPR052166">
    <property type="entry name" value="Diverse_Acyl-CoA_DH"/>
</dbReference>
<accession>A0A7S9DY63</accession>
<feature type="domain" description="Acetyl-CoA dehydrogenase-like C-terminal" evidence="9">
    <location>
        <begin position="471"/>
        <end position="598"/>
    </location>
</feature>
<dbReference type="Pfam" id="PF00441">
    <property type="entry name" value="Acyl-CoA_dh_1"/>
    <property type="match status" value="1"/>
</dbReference>
<keyword evidence="11" id="KW-1185">Reference proteome</keyword>
<evidence type="ECO:0000256" key="5">
    <source>
        <dbReference type="RuleBase" id="RU362125"/>
    </source>
</evidence>
<keyword evidence="3 5" id="KW-0285">Flavoprotein</keyword>
<dbReference type="AlphaFoldDB" id="A0A7S9DY63"/>
<evidence type="ECO:0000259" key="7">
    <source>
        <dbReference type="Pfam" id="PF02770"/>
    </source>
</evidence>
<dbReference type="InterPro" id="IPR037069">
    <property type="entry name" value="AcylCoA_DH/ox_N_sf"/>
</dbReference>
<reference evidence="10 11" key="1">
    <citation type="submission" date="2020-11" db="EMBL/GenBank/DDBJ databases">
        <title>Complete genome sequence for Salinimonas sp. strain G2-b.</title>
        <authorList>
            <person name="Park S.-J."/>
        </authorList>
    </citation>
    <scope>NUCLEOTIDE SEQUENCE [LARGE SCALE GENOMIC DNA]</scope>
    <source>
        <strain evidence="10 11">G2-b</strain>
    </source>
</reference>
<dbReference type="PANTHER" id="PTHR42803">
    <property type="entry name" value="ACYL-COA DEHYDROGENASE"/>
    <property type="match status" value="1"/>
</dbReference>
<dbReference type="GO" id="GO:0050660">
    <property type="term" value="F:flavin adenine dinucleotide binding"/>
    <property type="evidence" value="ECO:0007669"/>
    <property type="project" value="InterPro"/>
</dbReference>
<dbReference type="InterPro" id="IPR036250">
    <property type="entry name" value="AcylCo_DH-like_C"/>
</dbReference>
<gene>
    <name evidence="10" type="ORF">IT774_02685</name>
</gene>
<keyword evidence="5" id="KW-0560">Oxidoreductase</keyword>
<evidence type="ECO:0000256" key="2">
    <source>
        <dbReference type="ARBA" id="ARBA00009347"/>
    </source>
</evidence>
<evidence type="ECO:0000313" key="11">
    <source>
        <dbReference type="Proteomes" id="UP000595095"/>
    </source>
</evidence>
<proteinExistence type="inferred from homology"/>
<organism evidence="10 11">
    <name type="scientific">Salinimonas marina</name>
    <dbReference type="NCBI Taxonomy" id="2785918"/>
    <lineage>
        <taxon>Bacteria</taxon>
        <taxon>Pseudomonadati</taxon>
        <taxon>Pseudomonadota</taxon>
        <taxon>Gammaproteobacteria</taxon>
        <taxon>Alteromonadales</taxon>
        <taxon>Alteromonadaceae</taxon>
        <taxon>Alteromonas/Salinimonas group</taxon>
        <taxon>Salinimonas</taxon>
    </lineage>
</organism>
<dbReference type="Gene3D" id="1.10.540.10">
    <property type="entry name" value="Acyl-CoA dehydrogenase/oxidase, N-terminal domain"/>
    <property type="match status" value="1"/>
</dbReference>
<dbReference type="RefSeq" id="WP_195811221.1">
    <property type="nucleotide sequence ID" value="NZ_CP064795.1"/>
</dbReference>
<sequence length="603" mass="65934">MAVSILNERDLHFMLYELFDAQGLCSRERFNDHNQETFEAALQTAKSVAARYLLPIRQKTDLQKPEFDGHRAHLIPEIKTAVQAVVDSGLASATADFEHGGMQLPSLVACAVSAHLTASGMSVMGYTTLTNANANLIQAHGSAEQIQKWVAPMRAGRFTGTMAMTEPGAGSGLADLITKAVKQPDGSYRITGSKIYISGGDHDLSDNIVHLVLARIQDAPKGVKGISLFIVPKRMVNEDGSVGEPNDVALTGLFHKMGGHAITSTALNFGEKGGAVGYLVGEANMGLSYMFHMMNEARLFVGMGATVMALAGYQYSLNYAKERPQGRLLSEKNPESAPVNIIEHSDVKRMLLAQKAYAEGALALCLFGARLHDDEKTADTPEQRKAGHTLLDFLTPIIKTWPSEYGLKANHYAIQVLGGAGYTNEHPVEMFYRENRLNPIHEGTTGIQSMDLLGRKVPANDFSGYQACLDAMQRTISQAAEQPALKEYANALAEAIRTLDSTTKTVLAATRAMSIDAAFSNSVKYLEVFGHVVIAWMWLKQGLVANQALTAQPGISDSEKHFYQGKLHTLQFFFRSELPEINHWAALISQLDTTNHEMQSEWF</sequence>
<dbReference type="GO" id="GO:0016627">
    <property type="term" value="F:oxidoreductase activity, acting on the CH-CH group of donors"/>
    <property type="evidence" value="ECO:0007669"/>
    <property type="project" value="InterPro"/>
</dbReference>
<keyword evidence="4 5" id="KW-0274">FAD</keyword>
<protein>
    <submittedName>
        <fullName evidence="10">Acyl-CoA dehydrogenase</fullName>
    </submittedName>
</protein>
<dbReference type="InterPro" id="IPR046373">
    <property type="entry name" value="Acyl-CoA_Oxase/DH_mid-dom_sf"/>
</dbReference>
<evidence type="ECO:0000256" key="3">
    <source>
        <dbReference type="ARBA" id="ARBA00022630"/>
    </source>
</evidence>
<dbReference type="SUPFAM" id="SSF56645">
    <property type="entry name" value="Acyl-CoA dehydrogenase NM domain-like"/>
    <property type="match status" value="1"/>
</dbReference>
<evidence type="ECO:0000313" key="10">
    <source>
        <dbReference type="EMBL" id="QPG06144.1"/>
    </source>
</evidence>
<dbReference type="InterPro" id="IPR013786">
    <property type="entry name" value="AcylCoA_DH/ox_N"/>
</dbReference>
<dbReference type="InterPro" id="IPR006091">
    <property type="entry name" value="Acyl-CoA_Oxase/DH_mid-dom"/>
</dbReference>
<dbReference type="PANTHER" id="PTHR42803:SF3">
    <property type="entry name" value="ACYL-COA DEHYDROGENASE-RELATED"/>
    <property type="match status" value="1"/>
</dbReference>
<dbReference type="Pfam" id="PF12806">
    <property type="entry name" value="Acyl-CoA_dh_C"/>
    <property type="match status" value="1"/>
</dbReference>
<dbReference type="Gene3D" id="1.20.140.10">
    <property type="entry name" value="Butyryl-CoA Dehydrogenase, subunit A, domain 3"/>
    <property type="match status" value="1"/>
</dbReference>
<dbReference type="Pfam" id="PF02770">
    <property type="entry name" value="Acyl-CoA_dh_M"/>
    <property type="match status" value="1"/>
</dbReference>
<feature type="domain" description="Acyl-CoA dehydrogenase/oxidase N-terminal" evidence="8">
    <location>
        <begin position="37"/>
        <end position="156"/>
    </location>
</feature>
<evidence type="ECO:0000259" key="6">
    <source>
        <dbReference type="Pfam" id="PF00441"/>
    </source>
</evidence>
<feature type="domain" description="Acyl-CoA dehydrogenase/oxidase C-terminal" evidence="6">
    <location>
        <begin position="284"/>
        <end position="451"/>
    </location>
</feature>
<dbReference type="InterPro" id="IPR009075">
    <property type="entry name" value="AcylCo_DH/oxidase_C"/>
</dbReference>
<dbReference type="Gene3D" id="2.40.110.10">
    <property type="entry name" value="Butyryl-CoA Dehydrogenase, subunit A, domain 2"/>
    <property type="match status" value="1"/>
</dbReference>